<evidence type="ECO:0000256" key="1">
    <source>
        <dbReference type="SAM" id="MobiDB-lite"/>
    </source>
</evidence>
<evidence type="ECO:0000313" key="3">
    <source>
        <dbReference type="Proteomes" id="UP000199532"/>
    </source>
</evidence>
<dbReference type="STRING" id="408657.SAMN04487995_3400"/>
<protein>
    <submittedName>
        <fullName evidence="2">Uncharacterized protein</fullName>
    </submittedName>
</protein>
<name>A0A1H6W9F7_9BACT</name>
<dbReference type="AlphaFoldDB" id="A0A1H6W9F7"/>
<evidence type="ECO:0000313" key="2">
    <source>
        <dbReference type="EMBL" id="SEJ13533.1"/>
    </source>
</evidence>
<feature type="compositionally biased region" description="Polar residues" evidence="1">
    <location>
        <begin position="1"/>
        <end position="11"/>
    </location>
</feature>
<organism evidence="2 3">
    <name type="scientific">Dyadobacter koreensis</name>
    <dbReference type="NCBI Taxonomy" id="408657"/>
    <lineage>
        <taxon>Bacteria</taxon>
        <taxon>Pseudomonadati</taxon>
        <taxon>Bacteroidota</taxon>
        <taxon>Cytophagia</taxon>
        <taxon>Cytophagales</taxon>
        <taxon>Spirosomataceae</taxon>
        <taxon>Dyadobacter</taxon>
    </lineage>
</organism>
<accession>A0A1H6W9F7</accession>
<dbReference type="EMBL" id="FNXY01000005">
    <property type="protein sequence ID" value="SEJ13533.1"/>
    <property type="molecule type" value="Genomic_DNA"/>
</dbReference>
<gene>
    <name evidence="2" type="ORF">SAMN04487995_3400</name>
</gene>
<feature type="compositionally biased region" description="Basic and acidic residues" evidence="1">
    <location>
        <begin position="48"/>
        <end position="70"/>
    </location>
</feature>
<sequence>RPTMKPKTSVSDVPELPVDETPKEEVKSKPAFRPTMKPKITDVTASEIPEKTIEGKAEQENPEAKDEIPKPKPAFRPTMKPKPKSPDQE</sequence>
<dbReference type="Proteomes" id="UP000199532">
    <property type="component" value="Unassembled WGS sequence"/>
</dbReference>
<keyword evidence="3" id="KW-1185">Reference proteome</keyword>
<feature type="region of interest" description="Disordered" evidence="1">
    <location>
        <begin position="1"/>
        <end position="89"/>
    </location>
</feature>
<proteinExistence type="predicted"/>
<feature type="non-terminal residue" evidence="2">
    <location>
        <position position="1"/>
    </location>
</feature>
<reference evidence="2 3" key="1">
    <citation type="submission" date="2016-10" db="EMBL/GenBank/DDBJ databases">
        <authorList>
            <person name="de Groot N.N."/>
        </authorList>
    </citation>
    <scope>NUCLEOTIDE SEQUENCE [LARGE SCALE GENOMIC DNA]</scope>
    <source>
        <strain evidence="2 3">DSM 19938</strain>
    </source>
</reference>